<gene>
    <name evidence="1" type="ORF">PCE31106_00764</name>
</gene>
<dbReference type="EMBL" id="CABPSL010000001">
    <property type="protein sequence ID" value="VVD74145.1"/>
    <property type="molecule type" value="Genomic_DNA"/>
</dbReference>
<accession>A0A5E4SFR5</accession>
<reference evidence="1 2" key="1">
    <citation type="submission" date="2019-08" db="EMBL/GenBank/DDBJ databases">
        <authorList>
            <person name="Peeters C."/>
        </authorList>
    </citation>
    <scope>NUCLEOTIDE SEQUENCE [LARGE SCALE GENOMIC DNA]</scope>
    <source>
        <strain evidence="1 2">LMG 31106</strain>
    </source>
</reference>
<protein>
    <submittedName>
        <fullName evidence="1">Uncharacterized protein</fullName>
    </submittedName>
</protein>
<evidence type="ECO:0000313" key="1">
    <source>
        <dbReference type="EMBL" id="VVD74145.1"/>
    </source>
</evidence>
<organism evidence="1 2">
    <name type="scientific">Pandoraea cepalis</name>
    <dbReference type="NCBI Taxonomy" id="2508294"/>
    <lineage>
        <taxon>Bacteria</taxon>
        <taxon>Pseudomonadati</taxon>
        <taxon>Pseudomonadota</taxon>
        <taxon>Betaproteobacteria</taxon>
        <taxon>Burkholderiales</taxon>
        <taxon>Burkholderiaceae</taxon>
        <taxon>Pandoraea</taxon>
    </lineage>
</organism>
<dbReference type="Proteomes" id="UP000384354">
    <property type="component" value="Unassembled WGS sequence"/>
</dbReference>
<proteinExistence type="predicted"/>
<name>A0A5E4SFR5_9BURK</name>
<evidence type="ECO:0000313" key="2">
    <source>
        <dbReference type="Proteomes" id="UP000384354"/>
    </source>
</evidence>
<dbReference type="AlphaFoldDB" id="A0A5E4SFR5"/>
<sequence>MTGPMRWSAFYLPAVPPGEKISADYSGASATRGGKIATARFDDGKYRELPSV</sequence>